<protein>
    <submittedName>
        <fullName evidence="2">Uncharacterized protein</fullName>
    </submittedName>
</protein>
<evidence type="ECO:0000313" key="3">
    <source>
        <dbReference type="Proteomes" id="UP000475862"/>
    </source>
</evidence>
<keyword evidence="1" id="KW-0812">Transmembrane</keyword>
<keyword evidence="1" id="KW-1133">Transmembrane helix</keyword>
<evidence type="ECO:0000256" key="1">
    <source>
        <dbReference type="SAM" id="Phobius"/>
    </source>
</evidence>
<comment type="caution">
    <text evidence="2">The sequence shown here is derived from an EMBL/GenBank/DDBJ whole genome shotgun (WGS) entry which is preliminary data.</text>
</comment>
<keyword evidence="3" id="KW-1185">Reference proteome</keyword>
<reference evidence="2 3" key="1">
    <citation type="submission" date="2019-08" db="EMBL/GenBank/DDBJ databases">
        <title>The genome of the soybean aphid Biotype 1, its phylome, world population structure and adaptation to the North American continent.</title>
        <authorList>
            <person name="Giordano R."/>
            <person name="Donthu R.K."/>
            <person name="Hernandez A.G."/>
            <person name="Wright C.L."/>
            <person name="Zimin A.V."/>
        </authorList>
    </citation>
    <scope>NUCLEOTIDE SEQUENCE [LARGE SCALE GENOMIC DNA]</scope>
    <source>
        <tissue evidence="2">Whole aphids</tissue>
    </source>
</reference>
<dbReference type="AlphaFoldDB" id="A0A6G0U5W5"/>
<accession>A0A6G0U5W5</accession>
<organism evidence="2 3">
    <name type="scientific">Aphis glycines</name>
    <name type="common">Soybean aphid</name>
    <dbReference type="NCBI Taxonomy" id="307491"/>
    <lineage>
        <taxon>Eukaryota</taxon>
        <taxon>Metazoa</taxon>
        <taxon>Ecdysozoa</taxon>
        <taxon>Arthropoda</taxon>
        <taxon>Hexapoda</taxon>
        <taxon>Insecta</taxon>
        <taxon>Pterygota</taxon>
        <taxon>Neoptera</taxon>
        <taxon>Paraneoptera</taxon>
        <taxon>Hemiptera</taxon>
        <taxon>Sternorrhyncha</taxon>
        <taxon>Aphidomorpha</taxon>
        <taxon>Aphidoidea</taxon>
        <taxon>Aphididae</taxon>
        <taxon>Aphidini</taxon>
        <taxon>Aphis</taxon>
        <taxon>Aphis</taxon>
    </lineage>
</organism>
<feature type="transmembrane region" description="Helical" evidence="1">
    <location>
        <begin position="203"/>
        <end position="224"/>
    </location>
</feature>
<proteinExistence type="predicted"/>
<dbReference type="Proteomes" id="UP000475862">
    <property type="component" value="Unassembled WGS sequence"/>
</dbReference>
<feature type="transmembrane region" description="Helical" evidence="1">
    <location>
        <begin position="160"/>
        <end position="183"/>
    </location>
</feature>
<dbReference type="EMBL" id="VYZN01000002">
    <property type="protein sequence ID" value="KAE9544333.1"/>
    <property type="molecule type" value="Genomic_DNA"/>
</dbReference>
<sequence>MTQYWANLIQHNKFNTCYAQEKNLITYKSNQSKILNNHSSGYLFSMFSDLGYVYQAKICTKLNVLVIKHSTAGLLMMISVNHHHKNLTFAGIICDSGAASISDCQVLVELGITNPNSKYHSSRQRPYNTQTLNSTFCCNLSFSIGSTEEKFISLDTALHFNIFFGTLASCSLSEHTNLIYIIIDQRYFESLTYTWNPLKISSGFGPIILFTIQVVITILLTVFINNDLIYLSFKSSDKPFRMIKK</sequence>
<keyword evidence="1" id="KW-0472">Membrane</keyword>
<name>A0A6G0U5W5_APHGL</name>
<evidence type="ECO:0000313" key="2">
    <source>
        <dbReference type="EMBL" id="KAE9544333.1"/>
    </source>
</evidence>
<gene>
    <name evidence="2" type="ORF">AGLY_001512</name>
</gene>